<dbReference type="InterPro" id="IPR036181">
    <property type="entry name" value="MIT_dom_sf"/>
</dbReference>
<dbReference type="InterPro" id="IPR007330">
    <property type="entry name" value="MIT_dom"/>
</dbReference>
<feature type="domain" description="MIT" evidence="2">
    <location>
        <begin position="317"/>
        <end position="394"/>
    </location>
</feature>
<feature type="compositionally biased region" description="Basic and acidic residues" evidence="1">
    <location>
        <begin position="310"/>
        <end position="319"/>
    </location>
</feature>
<reference evidence="4" key="1">
    <citation type="journal article" date="2012" name="PLoS Genet.">
        <title>The genomes of the fungal plant pathogens Cladosporium fulvum and Dothistroma septosporum reveal adaptation to different hosts and lifestyles but also signatures of common ancestry.</title>
        <authorList>
            <person name="de Wit P.J.G.M."/>
            <person name="van der Burgt A."/>
            <person name="Oekmen B."/>
            <person name="Stergiopoulos I."/>
            <person name="Abd-Elsalam K.A."/>
            <person name="Aerts A.L."/>
            <person name="Bahkali A.H."/>
            <person name="Beenen H.G."/>
            <person name="Chettri P."/>
            <person name="Cox M.P."/>
            <person name="Datema E."/>
            <person name="de Vries R.P."/>
            <person name="Dhillon B."/>
            <person name="Ganley A.R."/>
            <person name="Griffiths S.A."/>
            <person name="Guo Y."/>
            <person name="Hamelin R.C."/>
            <person name="Henrissat B."/>
            <person name="Kabir M.S."/>
            <person name="Jashni M.K."/>
            <person name="Kema G."/>
            <person name="Klaubauf S."/>
            <person name="Lapidus A."/>
            <person name="Levasseur A."/>
            <person name="Lindquist E."/>
            <person name="Mehrabi R."/>
            <person name="Ohm R.A."/>
            <person name="Owen T.J."/>
            <person name="Salamov A."/>
            <person name="Schwelm A."/>
            <person name="Schijlen E."/>
            <person name="Sun H."/>
            <person name="van den Burg H.A."/>
            <person name="van Ham R.C.H.J."/>
            <person name="Zhang S."/>
            <person name="Goodwin S.B."/>
            <person name="Grigoriev I.V."/>
            <person name="Collemare J."/>
            <person name="Bradshaw R.E."/>
        </authorList>
    </citation>
    <scope>NUCLEOTIDE SEQUENCE [LARGE SCALE GENOMIC DNA]</scope>
    <source>
        <strain evidence="4">NZE10 / CBS 128990</strain>
    </source>
</reference>
<evidence type="ECO:0000313" key="4">
    <source>
        <dbReference type="Proteomes" id="UP000016933"/>
    </source>
</evidence>
<dbReference type="PANTHER" id="PTHR37327">
    <property type="entry name" value="CHROMOSOME 1, WHOLE GENOME SHOTGUN SEQUENCE"/>
    <property type="match status" value="1"/>
</dbReference>
<feature type="compositionally biased region" description="Low complexity" evidence="1">
    <location>
        <begin position="211"/>
        <end position="225"/>
    </location>
</feature>
<sequence>MQAGTSQVSAHAANATAPFDTFYASQNDPAGVRDSQHRQSHRSNSISSGSIVTIGRSASLARVPSADASLTPLTFGLDPTSSAHKRRRSVAIDPSVDQHGNGLDGVGALNRWSHSTTSSVASNARRNRSSSGAVLASLVGHAFSPRQKPLTAVGASPKSSPRKRNVASNSSDLTGSPDRSRRTSRIHNLSGQLTALPPLHTTPALTDPNDTESPSTTQTVSTPSTHQPYTQTEHFEDNDVLSSYGMAKTKRVVMVRNNTAPMQVNHSRAAGSDSQETLKNNSSSLQPDDSSKRRLKTADDVNGHRRPRNRERSEKDKKTMLSKALQKANTAVLLDNAQNYEGALEAYGDACTLLMQVMDRTSGEDDKCKLDAIRVTYSNRMEELRQLAQERPTTSDDKDLPARPMSDDTLSLKSLGGLSGPIDGTLQESSLLGSPTLRSKTDSELPRLSYPHKDRDSFFQRTMEAVDSSFHSDSQEESHNEQASPGAEEERVVFGGRTKRKSVHLPPPQQDEFMPRPLSPRRPQSPPQQAQAEEHRQSDQETAPGGENASARPRADSKDSTSWLDTIDESCGSCSDSDDFHDEHGTRRRHIRGTSNGTDPDFDAAFDAAVEAAYDEGLEPDLEARKKRMTALRRTMNGSVQIPASEIDEIESDKYHQSSVLNLDAEDEEEERILDEMAQDYGSAFNFDLGSKSALPRQSDSSGYSRSTWQSSLVSDRHTAATSLSTVAEDVLSPDRHSAQISAPVARPRGESSALPPPSAPPPGPPPTSALPTLPRPPSASHSQTFGVRSRRLSALNSKQLKIETSAGPSIRKRASTFHHTASPFAEEHEDQDAFGGEKFGQDLEPTPSDSQHENMVQSTPSLEFHQALDDMTDQNEQDAQYRPSYEEVPGELRGFQPTLFRKNKSSVSLREHAGHQLLLASPDPEAHSTLATPMSSTFMTFASKRQRDLNPLTSQRANLPSFGQADFEQQFGGGIYLFDTTLSFKEPPLSPRSPNLPPLPISLEPCPEPFLLRPFWLMRGLSQTITHPRGGFLSTNLFVPREVWQTRGVKLKLVEDKVANCDLLTAALGRLAGVDTYDADAVMDELQSFEEVMERVQAALAKKLGSDVGVHGVTGMFRDASSATLASAMGHANGSDNPQPDKAMKSNSGKSYLTSWRKLRNKSSGAPLSTNPAAATAAAKAGVEREQHLMQSVPMTNFVPVERRGTKKEARNLVFEGPNKEYMGSLARLFDGVQALDQIARQVEDPGLKHSSPTHVGLELSIRHAAEFFGFYICRFVLADLGLLMEKYLKRGTEWVLA</sequence>
<protein>
    <recommendedName>
        <fullName evidence="2">MIT domain-containing protein</fullName>
    </recommendedName>
</protein>
<organism evidence="3 4">
    <name type="scientific">Dothistroma septosporum (strain NZE10 / CBS 128990)</name>
    <name type="common">Red band needle blight fungus</name>
    <name type="synonym">Mycosphaerella pini</name>
    <dbReference type="NCBI Taxonomy" id="675120"/>
    <lineage>
        <taxon>Eukaryota</taxon>
        <taxon>Fungi</taxon>
        <taxon>Dikarya</taxon>
        <taxon>Ascomycota</taxon>
        <taxon>Pezizomycotina</taxon>
        <taxon>Dothideomycetes</taxon>
        <taxon>Dothideomycetidae</taxon>
        <taxon>Mycosphaerellales</taxon>
        <taxon>Mycosphaerellaceae</taxon>
        <taxon>Dothistroma</taxon>
    </lineage>
</organism>
<proteinExistence type="predicted"/>
<feature type="region of interest" description="Disordered" evidence="1">
    <location>
        <begin position="1129"/>
        <end position="1151"/>
    </location>
</feature>
<dbReference type="OMA" id="PNANYMG"/>
<gene>
    <name evidence="3" type="ORF">DOTSEDRAFT_73142</name>
</gene>
<feature type="region of interest" description="Disordered" evidence="1">
    <location>
        <begin position="690"/>
        <end position="713"/>
    </location>
</feature>
<feature type="region of interest" description="Disordered" evidence="1">
    <location>
        <begin position="70"/>
        <end position="110"/>
    </location>
</feature>
<dbReference type="Gene3D" id="1.20.58.80">
    <property type="entry name" value="Phosphotransferase system, lactose/cellobiose-type IIA subunit"/>
    <property type="match status" value="1"/>
</dbReference>
<feature type="region of interest" description="Disordered" evidence="1">
    <location>
        <begin position="260"/>
        <end position="323"/>
    </location>
</feature>
<dbReference type="EMBL" id="KB446541">
    <property type="protein sequence ID" value="EME42227.1"/>
    <property type="molecule type" value="Genomic_DNA"/>
</dbReference>
<feature type="compositionally biased region" description="Pro residues" evidence="1">
    <location>
        <begin position="517"/>
        <end position="526"/>
    </location>
</feature>
<evidence type="ECO:0000259" key="2">
    <source>
        <dbReference type="SMART" id="SM00745"/>
    </source>
</evidence>
<evidence type="ECO:0000256" key="1">
    <source>
        <dbReference type="SAM" id="MobiDB-lite"/>
    </source>
</evidence>
<dbReference type="Pfam" id="PF04212">
    <property type="entry name" value="MIT"/>
    <property type="match status" value="1"/>
</dbReference>
<feature type="compositionally biased region" description="Pro residues" evidence="1">
    <location>
        <begin position="755"/>
        <end position="778"/>
    </location>
</feature>
<name>N1PIN5_DOTSN</name>
<dbReference type="Proteomes" id="UP000016933">
    <property type="component" value="Unassembled WGS sequence"/>
</dbReference>
<dbReference type="OrthoDB" id="2245455at2759"/>
<feature type="compositionally biased region" description="Basic and acidic residues" evidence="1">
    <location>
        <begin position="439"/>
        <end position="458"/>
    </location>
</feature>
<keyword evidence="4" id="KW-1185">Reference proteome</keyword>
<feature type="region of interest" description="Disordered" evidence="1">
    <location>
        <begin position="387"/>
        <end position="600"/>
    </location>
</feature>
<dbReference type="SMART" id="SM00745">
    <property type="entry name" value="MIT"/>
    <property type="match status" value="1"/>
</dbReference>
<feature type="region of interest" description="Disordered" evidence="1">
    <location>
        <begin position="22"/>
        <end position="49"/>
    </location>
</feature>
<dbReference type="SUPFAM" id="SSF116846">
    <property type="entry name" value="MIT domain"/>
    <property type="match status" value="1"/>
</dbReference>
<dbReference type="HOGENOM" id="CLU_001575_0_0_1"/>
<feature type="compositionally biased region" description="Polar residues" evidence="1">
    <location>
        <begin position="260"/>
        <end position="288"/>
    </location>
</feature>
<dbReference type="STRING" id="675120.N1PIN5"/>
<dbReference type="eggNOG" id="ENOG502QZS0">
    <property type="taxonomic scope" value="Eukaryota"/>
</dbReference>
<feature type="region of interest" description="Disordered" evidence="1">
    <location>
        <begin position="727"/>
        <end position="858"/>
    </location>
</feature>
<feature type="compositionally biased region" description="Polar residues" evidence="1">
    <location>
        <begin position="848"/>
        <end position="858"/>
    </location>
</feature>
<feature type="compositionally biased region" description="Polar residues" evidence="1">
    <location>
        <begin position="696"/>
        <end position="713"/>
    </location>
</feature>
<feature type="compositionally biased region" description="Basic and acidic residues" evidence="1">
    <location>
        <begin position="289"/>
        <end position="303"/>
    </location>
</feature>
<feature type="region of interest" description="Disordered" evidence="1">
    <location>
        <begin position="148"/>
        <end position="242"/>
    </location>
</feature>
<dbReference type="PANTHER" id="PTHR37327:SF1">
    <property type="entry name" value="MICROTUBULE INTERACTING AND TRANSPORT DOMAIN-CONTAINING PROTEIN"/>
    <property type="match status" value="1"/>
</dbReference>
<evidence type="ECO:0000313" key="3">
    <source>
        <dbReference type="EMBL" id="EME42227.1"/>
    </source>
</evidence>
<accession>N1PIN5</accession>
<feature type="compositionally biased region" description="Polar residues" evidence="1">
    <location>
        <begin position="426"/>
        <end position="438"/>
    </location>
</feature>
<reference evidence="3 4" key="2">
    <citation type="journal article" date="2012" name="PLoS Pathog.">
        <title>Diverse lifestyles and strategies of plant pathogenesis encoded in the genomes of eighteen Dothideomycetes fungi.</title>
        <authorList>
            <person name="Ohm R.A."/>
            <person name="Feau N."/>
            <person name="Henrissat B."/>
            <person name="Schoch C.L."/>
            <person name="Horwitz B.A."/>
            <person name="Barry K.W."/>
            <person name="Condon B.J."/>
            <person name="Copeland A.C."/>
            <person name="Dhillon B."/>
            <person name="Glaser F."/>
            <person name="Hesse C.N."/>
            <person name="Kosti I."/>
            <person name="LaButti K."/>
            <person name="Lindquist E.A."/>
            <person name="Lucas S."/>
            <person name="Salamov A.A."/>
            <person name="Bradshaw R.E."/>
            <person name="Ciuffetti L."/>
            <person name="Hamelin R.C."/>
            <person name="Kema G.H.J."/>
            <person name="Lawrence C."/>
            <person name="Scott J.A."/>
            <person name="Spatafora J.W."/>
            <person name="Turgeon B.G."/>
            <person name="de Wit P.J.G.M."/>
            <person name="Zhong S."/>
            <person name="Goodwin S.B."/>
            <person name="Grigoriev I.V."/>
        </authorList>
    </citation>
    <scope>NUCLEOTIDE SEQUENCE [LARGE SCALE GENOMIC DNA]</scope>
    <source>
        <strain evidence="4">NZE10 / CBS 128990</strain>
    </source>
</reference>